<feature type="region of interest" description="Disordered" evidence="2">
    <location>
        <begin position="1239"/>
        <end position="1282"/>
    </location>
</feature>
<sequence length="1745" mass="193819">MATTYENWLSRRKGKQSDLYKLDTKNKTPEESIKEIIQGLYLKKPFHNDTSPTNKTNPMEFKSGLRGMQKSGSDSRRLSYLNALVTLLCKEDRSNLGFTPDELMTCIRVSLVDESMVIRASALRVLRYLIKTESDVATFNNLKLPFLVIRSMDLMLRNEEERAQALRVVRRVVAIVGSTQGVRKQRGAFVEQGLLRCLAAVARAASAGDGTGDRLSRPAIATLAEICVLNPDMFISCGGVNAVTRQLAECATPRMAEALCGVLLHALNDPTSRRSARIDLMCLSSPYCDFHFRPAGTETSRDEREMRFTCSRLALLCVLRSWPGLLHFCHPRSTGGLRALVDALYLPRLEVRKAILDLLYELVGLPQPEWTDEISVALDAVDPSDFQDSWRLNEGFVAAEGVAILPHLGATGPDIIEIHLALLLQCFLEAGLLDGLAEVIVTSDTFISVRATVLLGQLLHLIHLYLPPQICSITPALPTLMSQASAGKPQALAAVAALRRLHSMLEARPASSSLFLDHIIQYCSGAFREKIEDITKSRKEKDNASMVKPKPDVSLHKENSIEFLNDSDNENEPKQRHSVGSRADVPNRNVGALVKSKSVSSRTSAAVSRVTKTAKFFNLFERDSDSLIRCTLVMQNKDGNTWNWEIIRTILKENDSPLINLNDSGHKAWVTRIINYLKPSSNKYSHTDLSSTCHGHSATRAGCQLIRHLLKHNDLECQRLLEELFLDVSRQIEAIETGLKAHECLFSPQHMCNTMCQMYFLFIGQLCHSQNGLRLFKQTGLYQKASRKSRELVRRKAKLKKNVVNDHLKTAQKDNSDGNNGVDMDTWILQMLVGQIKDESKVVVKTALTILEEAYHVPAFVEKLITMKETLCQNCHLDKTTEPSSLDFGAVSDRGYLLWLSLEVAVAVQSVDAKSIAFLKKHLDFWTKSYNYRYVRLVEAGVHEALAILQRKKCANEQEVADIKASLWAVGNTAVTSQGLHQLMSLSNGYLEDSVLVHIVRLAKYNPVYSVRATAFYVLGLIGSTYDGANLLSDLGWLCVRHTRHDQFPVIPDETFSTLEQGINVHYYVTSPECRYNVYDTEMSEHSDHTDQSVAESLHSDTTKIYGKAGSISADNSEIKDQDVTDHKGYTDGRSDKRKSHTLPSQSCSSSHERPTLSESRTVDILRDCSTYDRSGTHRVPMSENRLAIGRMNSLEQAHEGRVRNTSESSTSGVSSCDSFLGKYAIPDRVLTLSPIPSSSSLYGMKSSNSSHRPKISELQRRTSTSSFSGNEVASSPPSQMDMTGYATLKSLNRRPYLSESAAGSSEMDDLSWLLTDTNRRTKPFSSLRDRAKSTKERMAKLSLTFMLSNKRTTIQHENHNTTSHPLPLGDTVRASPPRGPTPRPPAPAAPPPPRLAHGHSPTYMGICLPRDLMELFPRDEDINDEDTDKSDHTKRDRLPSFLVDTSSASTENKSRATPDSQKLASHKASSTTIAVQIHRMNSDKADTNADTSITSETCETNSRVTKERTKRVVATVNADETGNKTPSKLEKIANENKENVDSISTGIEAQDTGQINQDPTGARPVDGENMAPSATEGPVSIGSSSSSRKWRHISADCLACVRTRPPSSHELREAFFAGMDASGVYASEPRSPTNEKPTVDRNSGPQAELLHQIHFMSNPIHLRQARSVLLSMKQRHPEVFRSPCVYSDVSALLARDTYMLCARRFVQELFLDTSFECFASEPLMVMARHGVASPSASVAPPIRQ</sequence>
<dbReference type="SMART" id="SM01303">
    <property type="entry name" value="RasGEF_N_2"/>
    <property type="match status" value="1"/>
</dbReference>
<dbReference type="GO" id="GO:0043539">
    <property type="term" value="F:protein serine/threonine kinase activator activity"/>
    <property type="evidence" value="ECO:0007669"/>
    <property type="project" value="TreeGrafter"/>
</dbReference>
<feature type="region of interest" description="Disordered" evidence="2">
    <location>
        <begin position="1358"/>
        <end position="1404"/>
    </location>
</feature>
<keyword evidence="7" id="KW-1185">Reference proteome</keyword>
<dbReference type="Pfam" id="PF14664">
    <property type="entry name" value="RICTOR_N"/>
    <property type="match status" value="1"/>
</dbReference>
<feature type="compositionally biased region" description="Basic and acidic residues" evidence="2">
    <location>
        <begin position="1117"/>
        <end position="1135"/>
    </location>
</feature>
<dbReference type="GO" id="GO:0038203">
    <property type="term" value="P:TORC2 signaling"/>
    <property type="evidence" value="ECO:0007669"/>
    <property type="project" value="TreeGrafter"/>
</dbReference>
<gene>
    <name evidence="6" type="ORF">SPLIT_LOCUS9594</name>
</gene>
<dbReference type="PANTHER" id="PTHR13298:SF11">
    <property type="entry name" value="RAPAMYCIN-INSENSITIVE COMPANION OF MTOR"/>
    <property type="match status" value="1"/>
</dbReference>
<evidence type="ECO:0000259" key="5">
    <source>
        <dbReference type="SMART" id="SM01310"/>
    </source>
</evidence>
<feature type="compositionally biased region" description="Polar residues" evidence="2">
    <location>
        <begin position="1489"/>
        <end position="1504"/>
    </location>
</feature>
<dbReference type="Proteomes" id="UP001153321">
    <property type="component" value="Chromosome 4"/>
</dbReference>
<feature type="region of interest" description="Disordered" evidence="2">
    <location>
        <begin position="1117"/>
        <end position="1159"/>
    </location>
</feature>
<dbReference type="GO" id="GO:0051897">
    <property type="term" value="P:positive regulation of phosphatidylinositol 3-kinase/protein kinase B signal transduction"/>
    <property type="evidence" value="ECO:0007669"/>
    <property type="project" value="TreeGrafter"/>
</dbReference>
<feature type="compositionally biased region" description="Basic and acidic residues" evidence="2">
    <location>
        <begin position="1430"/>
        <end position="1439"/>
    </location>
</feature>
<comment type="similarity">
    <text evidence="1">Belongs to the RICTOR family.</text>
</comment>
<accession>A0A9P0N7H2</accession>
<feature type="domain" description="Rapamycin-insensitive companion of mTOR middle" evidence="3">
    <location>
        <begin position="619"/>
        <end position="866"/>
    </location>
</feature>
<dbReference type="InterPro" id="IPR029453">
    <property type="entry name" value="Rictor_IV"/>
</dbReference>
<dbReference type="InterPro" id="IPR028268">
    <property type="entry name" value="Pianissimo_fam"/>
</dbReference>
<dbReference type="InterPro" id="IPR029452">
    <property type="entry name" value="RICTOR_V"/>
</dbReference>
<proteinExistence type="inferred from homology"/>
<feature type="region of interest" description="Disordered" evidence="2">
    <location>
        <begin position="564"/>
        <end position="584"/>
    </location>
</feature>
<dbReference type="PANTHER" id="PTHR13298">
    <property type="entry name" value="CYTOSOLIC REGULATOR PIANISSIMO"/>
    <property type="match status" value="1"/>
</dbReference>
<evidence type="ECO:0008006" key="8">
    <source>
        <dbReference type="Google" id="ProtNLM"/>
    </source>
</evidence>
<dbReference type="InterPro" id="IPR028267">
    <property type="entry name" value="Pianissimo_N"/>
</dbReference>
<dbReference type="InterPro" id="IPR011989">
    <property type="entry name" value="ARM-like"/>
</dbReference>
<dbReference type="Pfam" id="PF14663">
    <property type="entry name" value="RasGEF_N_2"/>
    <property type="match status" value="1"/>
</dbReference>
<dbReference type="SMART" id="SM01310">
    <property type="entry name" value="RICTOR_V"/>
    <property type="match status" value="1"/>
</dbReference>
<feature type="compositionally biased region" description="Polar residues" evidence="2">
    <location>
        <begin position="1262"/>
        <end position="1282"/>
    </location>
</feature>
<feature type="compositionally biased region" description="Polar residues" evidence="2">
    <location>
        <begin position="1444"/>
        <end position="1469"/>
    </location>
</feature>
<dbReference type="SUPFAM" id="SSF48371">
    <property type="entry name" value="ARM repeat"/>
    <property type="match status" value="1"/>
</dbReference>
<feature type="compositionally biased region" description="Polar residues" evidence="2">
    <location>
        <begin position="48"/>
        <end position="57"/>
    </location>
</feature>
<evidence type="ECO:0000259" key="4">
    <source>
        <dbReference type="SMART" id="SM01308"/>
    </source>
</evidence>
<dbReference type="SMART" id="SM01307">
    <property type="entry name" value="RICTOR_M"/>
    <property type="match status" value="1"/>
</dbReference>
<dbReference type="Pfam" id="PF14668">
    <property type="entry name" value="RICTOR_V"/>
    <property type="match status" value="1"/>
</dbReference>
<feature type="region of interest" description="Disordered" evidence="2">
    <location>
        <begin position="1422"/>
        <end position="1469"/>
    </location>
</feature>
<evidence type="ECO:0000259" key="3">
    <source>
        <dbReference type="SMART" id="SM01307"/>
    </source>
</evidence>
<dbReference type="GO" id="GO:0031932">
    <property type="term" value="C:TORC2 complex"/>
    <property type="evidence" value="ECO:0007669"/>
    <property type="project" value="InterPro"/>
</dbReference>
<feature type="domain" description="Rapamycin-insensitive companion of mTOR N-terminal" evidence="4">
    <location>
        <begin position="78"/>
        <end position="467"/>
    </location>
</feature>
<feature type="region of interest" description="Disordered" evidence="2">
    <location>
        <begin position="1484"/>
        <end position="1507"/>
    </location>
</feature>
<dbReference type="Pfam" id="PF14666">
    <property type="entry name" value="RICTOR_M"/>
    <property type="match status" value="1"/>
</dbReference>
<dbReference type="SMART" id="SM01308">
    <property type="entry name" value="RICTOR_N"/>
    <property type="match status" value="1"/>
</dbReference>
<protein>
    <recommendedName>
        <fullName evidence="8">Rapamycin-insensitive companion of mTOR</fullName>
    </recommendedName>
</protein>
<evidence type="ECO:0000256" key="1">
    <source>
        <dbReference type="ARBA" id="ARBA00008878"/>
    </source>
</evidence>
<reference evidence="6" key="1">
    <citation type="submission" date="2022-02" db="EMBL/GenBank/DDBJ databases">
        <authorList>
            <person name="King R."/>
        </authorList>
    </citation>
    <scope>NUCLEOTIDE SEQUENCE</scope>
</reference>
<dbReference type="EMBL" id="LR824535">
    <property type="protein sequence ID" value="CAH1644240.1"/>
    <property type="molecule type" value="Genomic_DNA"/>
</dbReference>
<dbReference type="InterPro" id="IPR016024">
    <property type="entry name" value="ARM-type_fold"/>
</dbReference>
<feature type="domain" description="Rapamycin-insensitive companion of mTOR" evidence="5">
    <location>
        <begin position="960"/>
        <end position="1039"/>
    </location>
</feature>
<evidence type="ECO:0000313" key="7">
    <source>
        <dbReference type="Proteomes" id="UP001153321"/>
    </source>
</evidence>
<evidence type="ECO:0000256" key="2">
    <source>
        <dbReference type="SAM" id="MobiDB-lite"/>
    </source>
</evidence>
<evidence type="ECO:0000313" key="6">
    <source>
        <dbReference type="EMBL" id="CAH1644240.1"/>
    </source>
</evidence>
<dbReference type="Gene3D" id="1.25.10.10">
    <property type="entry name" value="Leucine-rich Repeat Variant"/>
    <property type="match status" value="1"/>
</dbReference>
<organism evidence="6 7">
    <name type="scientific">Spodoptera littoralis</name>
    <name type="common">Egyptian cotton leafworm</name>
    <dbReference type="NCBI Taxonomy" id="7109"/>
    <lineage>
        <taxon>Eukaryota</taxon>
        <taxon>Metazoa</taxon>
        <taxon>Ecdysozoa</taxon>
        <taxon>Arthropoda</taxon>
        <taxon>Hexapoda</taxon>
        <taxon>Insecta</taxon>
        <taxon>Pterygota</taxon>
        <taxon>Neoptera</taxon>
        <taxon>Endopterygota</taxon>
        <taxon>Lepidoptera</taxon>
        <taxon>Glossata</taxon>
        <taxon>Ditrysia</taxon>
        <taxon>Noctuoidea</taxon>
        <taxon>Noctuidae</taxon>
        <taxon>Amphipyrinae</taxon>
        <taxon>Spodoptera</taxon>
    </lineage>
</organism>
<feature type="compositionally biased region" description="Pro residues" evidence="2">
    <location>
        <begin position="1378"/>
        <end position="1395"/>
    </location>
</feature>
<dbReference type="InterPro" id="IPR029451">
    <property type="entry name" value="RICTOR_M"/>
</dbReference>
<feature type="region of interest" description="Disordered" evidence="2">
    <location>
        <begin position="47"/>
        <end position="73"/>
    </location>
</feature>
<feature type="region of interest" description="Disordered" evidence="2">
    <location>
        <begin position="1547"/>
        <end position="1587"/>
    </location>
</feature>
<feature type="compositionally biased region" description="Polar residues" evidence="2">
    <location>
        <begin position="1547"/>
        <end position="1560"/>
    </location>
</feature>
<name>A0A9P0N7H2_SPOLI</name>